<dbReference type="SUPFAM" id="SSF81321">
    <property type="entry name" value="Family A G protein-coupled receptor-like"/>
    <property type="match status" value="1"/>
</dbReference>
<keyword evidence="2 6" id="KW-0812">Transmembrane</keyword>
<dbReference type="Gene3D" id="1.20.1070.10">
    <property type="entry name" value="Rhodopsin 7-helix transmembrane proteins"/>
    <property type="match status" value="1"/>
</dbReference>
<feature type="transmembrane region" description="Helical" evidence="6">
    <location>
        <begin position="166"/>
        <end position="189"/>
    </location>
</feature>
<dbReference type="InterPro" id="IPR047130">
    <property type="entry name" value="7TM_GPCR_Srsx_nematod"/>
</dbReference>
<evidence type="ECO:0000256" key="3">
    <source>
        <dbReference type="ARBA" id="ARBA00022989"/>
    </source>
</evidence>
<dbReference type="GO" id="GO:0016020">
    <property type="term" value="C:membrane"/>
    <property type="evidence" value="ECO:0007669"/>
    <property type="project" value="UniProtKB-SubCell"/>
</dbReference>
<feature type="transmembrane region" description="Helical" evidence="6">
    <location>
        <begin position="12"/>
        <end position="32"/>
    </location>
</feature>
<feature type="region of interest" description="Disordered" evidence="5">
    <location>
        <begin position="285"/>
        <end position="307"/>
    </location>
</feature>
<gene>
    <name evidence="8" type="ORF">PMAYCL1PPCAC_19746</name>
</gene>
<accession>A0AAN5CRR6</accession>
<dbReference type="EMBL" id="BTRK01000004">
    <property type="protein sequence ID" value="GMR49551.1"/>
    <property type="molecule type" value="Genomic_DNA"/>
</dbReference>
<dbReference type="InterPro" id="IPR017452">
    <property type="entry name" value="GPCR_Rhodpsn_7TM"/>
</dbReference>
<feature type="transmembrane region" description="Helical" evidence="6">
    <location>
        <begin position="121"/>
        <end position="146"/>
    </location>
</feature>
<comment type="caution">
    <text evidence="8">The sequence shown here is derived from an EMBL/GenBank/DDBJ whole genome shotgun (WGS) entry which is preliminary data.</text>
</comment>
<protein>
    <recommendedName>
        <fullName evidence="7">G-protein coupled receptors family 1 profile domain-containing protein</fullName>
    </recommendedName>
</protein>
<dbReference type="SMART" id="SM01381">
    <property type="entry name" value="7TM_GPCR_Srsx"/>
    <property type="match status" value="1"/>
</dbReference>
<dbReference type="Proteomes" id="UP001328107">
    <property type="component" value="Unassembled WGS sequence"/>
</dbReference>
<dbReference type="Pfam" id="PF10320">
    <property type="entry name" value="7TM_GPCR_Srsx"/>
    <property type="match status" value="1"/>
</dbReference>
<evidence type="ECO:0000313" key="9">
    <source>
        <dbReference type="Proteomes" id="UP001328107"/>
    </source>
</evidence>
<evidence type="ECO:0000256" key="4">
    <source>
        <dbReference type="ARBA" id="ARBA00023136"/>
    </source>
</evidence>
<evidence type="ECO:0000256" key="6">
    <source>
        <dbReference type="SAM" id="Phobius"/>
    </source>
</evidence>
<dbReference type="InterPro" id="IPR000276">
    <property type="entry name" value="GPCR_Rhodpsn"/>
</dbReference>
<name>A0AAN5CRR6_9BILA</name>
<comment type="subcellular location">
    <subcellularLocation>
        <location evidence="1">Membrane</location>
    </subcellularLocation>
</comment>
<feature type="domain" description="G-protein coupled receptors family 1 profile" evidence="7">
    <location>
        <begin position="26"/>
        <end position="257"/>
    </location>
</feature>
<sequence length="307" mass="34556">MDEFAWSIARAVYPVLSSVALIGLCLNTILLLTTIFTKSLRSTANILIGCCALFDIMHETGYFVQFPILFSDYYINSLYCSYMQFVPAMGRAAGAFCVMCIGIDRMFCLVFAMFYKRCRQVHFLVVHLICIVLFCAWTAYLMIAFWTPKQQICSMPAPFHGESLGIWSNTITGINIGSALIYFITWQIIKRRGVSTHKKKIFHSIAVVMVVEVTGWIISSILIDISKTYVVTERRPPFHYVACLFVASGIALKCVVYYCISGEYRRAIRAFLGLAPTNTVMYAGSSQTGKAAPRQESSHTETRTDSR</sequence>
<dbReference type="GO" id="GO:0004930">
    <property type="term" value="F:G protein-coupled receptor activity"/>
    <property type="evidence" value="ECO:0007669"/>
    <property type="project" value="InterPro"/>
</dbReference>
<feature type="transmembrane region" description="Helical" evidence="6">
    <location>
        <begin position="44"/>
        <end position="64"/>
    </location>
</feature>
<dbReference type="PANTHER" id="PTHR23360:SF5">
    <property type="entry name" value="G-PROTEIN COUPLED RECEPTORS FAMILY 1 PROFILE DOMAIN-CONTAINING PROTEIN"/>
    <property type="match status" value="1"/>
</dbReference>
<evidence type="ECO:0000256" key="2">
    <source>
        <dbReference type="ARBA" id="ARBA00022692"/>
    </source>
</evidence>
<evidence type="ECO:0000256" key="5">
    <source>
        <dbReference type="SAM" id="MobiDB-lite"/>
    </source>
</evidence>
<feature type="transmembrane region" description="Helical" evidence="6">
    <location>
        <begin position="92"/>
        <end position="114"/>
    </location>
</feature>
<proteinExistence type="predicted"/>
<dbReference type="PANTHER" id="PTHR23360">
    <property type="entry name" value="G-PROTEIN COUPLED RECEPTORS FAMILY 1 PROFILE DOMAIN-CONTAINING PROTEIN-RELATED"/>
    <property type="match status" value="1"/>
</dbReference>
<keyword evidence="4 6" id="KW-0472">Membrane</keyword>
<evidence type="ECO:0000259" key="7">
    <source>
        <dbReference type="PROSITE" id="PS50262"/>
    </source>
</evidence>
<feature type="transmembrane region" description="Helical" evidence="6">
    <location>
        <begin position="238"/>
        <end position="260"/>
    </location>
</feature>
<keyword evidence="3 6" id="KW-1133">Transmembrane helix</keyword>
<dbReference type="PROSITE" id="PS50262">
    <property type="entry name" value="G_PROTEIN_RECEP_F1_2"/>
    <property type="match status" value="1"/>
</dbReference>
<feature type="non-terminal residue" evidence="8">
    <location>
        <position position="307"/>
    </location>
</feature>
<evidence type="ECO:0000256" key="1">
    <source>
        <dbReference type="ARBA" id="ARBA00004370"/>
    </source>
</evidence>
<feature type="transmembrane region" description="Helical" evidence="6">
    <location>
        <begin position="201"/>
        <end position="223"/>
    </location>
</feature>
<dbReference type="CDD" id="cd00637">
    <property type="entry name" value="7tm_classA_rhodopsin-like"/>
    <property type="match status" value="1"/>
</dbReference>
<evidence type="ECO:0000313" key="8">
    <source>
        <dbReference type="EMBL" id="GMR49551.1"/>
    </source>
</evidence>
<dbReference type="InterPro" id="IPR019424">
    <property type="entry name" value="7TM_GPCR_Srsx"/>
</dbReference>
<reference evidence="9" key="1">
    <citation type="submission" date="2022-10" db="EMBL/GenBank/DDBJ databases">
        <title>Genome assembly of Pristionchus species.</title>
        <authorList>
            <person name="Yoshida K."/>
            <person name="Sommer R.J."/>
        </authorList>
    </citation>
    <scope>NUCLEOTIDE SEQUENCE [LARGE SCALE GENOMIC DNA]</scope>
    <source>
        <strain evidence="9">RS5460</strain>
    </source>
</reference>
<keyword evidence="9" id="KW-1185">Reference proteome</keyword>
<feature type="compositionally biased region" description="Basic and acidic residues" evidence="5">
    <location>
        <begin position="296"/>
        <end position="307"/>
    </location>
</feature>
<dbReference type="AlphaFoldDB" id="A0AAN5CRR6"/>
<organism evidence="8 9">
    <name type="scientific">Pristionchus mayeri</name>
    <dbReference type="NCBI Taxonomy" id="1317129"/>
    <lineage>
        <taxon>Eukaryota</taxon>
        <taxon>Metazoa</taxon>
        <taxon>Ecdysozoa</taxon>
        <taxon>Nematoda</taxon>
        <taxon>Chromadorea</taxon>
        <taxon>Rhabditida</taxon>
        <taxon>Rhabditina</taxon>
        <taxon>Diplogasteromorpha</taxon>
        <taxon>Diplogasteroidea</taxon>
        <taxon>Neodiplogasteridae</taxon>
        <taxon>Pristionchus</taxon>
    </lineage>
</organism>